<dbReference type="InterPro" id="IPR011032">
    <property type="entry name" value="GroES-like_sf"/>
</dbReference>
<dbReference type="EMBL" id="CP001034">
    <property type="protein sequence ID" value="ACB83891.1"/>
    <property type="molecule type" value="Genomic_DNA"/>
</dbReference>
<gene>
    <name evidence="6" type="ordered locus">Nther_0293</name>
</gene>
<sequence length="347" mass="37614">MTGKMKALMKQDRSSGAVLEQVDIPKPKSNEVLIKVESAAICGTDLHIYNWDQWADSRINPPLIFGHEFSGEVVELGADVKDIETGTRVTAEGHFVCGKCFFCKTGQAHICENVEIIGVDTTGCFAEYVVVPRDNVWILDKSIPPEIGAIHDPIGNAIHSALIDEITAKDVLVTGCGPIGLASIAIARKAGASKIFATEVNSYRIELAKKMGADEIINPMEQDTVELVKSKTNGAGVDVLLEMAGKDTAINEGLAALKGGGWVSFLGLPPGKTQIDLSNGLIFKGAKAYGINGRIMYETWFKMHNLLKSRLADDLMPMVTHKFSFEQFEEAFQLAQEGNTGKIILHP</sequence>
<protein>
    <submittedName>
        <fullName evidence="6">L-threonine 3-dehydrogenase</fullName>
    </submittedName>
</protein>
<keyword evidence="3" id="KW-0560">Oxidoreductase</keyword>
<dbReference type="PANTHER" id="PTHR43401:SF2">
    <property type="entry name" value="L-THREONINE 3-DEHYDROGENASE"/>
    <property type="match status" value="1"/>
</dbReference>
<dbReference type="InterPro" id="IPR050129">
    <property type="entry name" value="Zn_alcohol_dh"/>
</dbReference>
<comment type="cofactor">
    <cofactor evidence="4">
        <name>Zn(2+)</name>
        <dbReference type="ChEBI" id="CHEBI:29105"/>
    </cofactor>
</comment>
<keyword evidence="2 4" id="KW-0862">Zinc</keyword>
<dbReference type="CDD" id="cd05281">
    <property type="entry name" value="TDH"/>
    <property type="match status" value="1"/>
</dbReference>
<proteinExistence type="inferred from homology"/>
<dbReference type="STRING" id="457570.Nther_0293"/>
<dbReference type="Proteomes" id="UP000001683">
    <property type="component" value="Chromosome"/>
</dbReference>
<evidence type="ECO:0000313" key="6">
    <source>
        <dbReference type="EMBL" id="ACB83891.1"/>
    </source>
</evidence>
<evidence type="ECO:0000256" key="1">
    <source>
        <dbReference type="ARBA" id="ARBA00022723"/>
    </source>
</evidence>
<dbReference type="Pfam" id="PF00107">
    <property type="entry name" value="ADH_zinc_N"/>
    <property type="match status" value="1"/>
</dbReference>
<dbReference type="InterPro" id="IPR013154">
    <property type="entry name" value="ADH-like_N"/>
</dbReference>
<reference evidence="6 7" key="1">
    <citation type="submission" date="2008-04" db="EMBL/GenBank/DDBJ databases">
        <title>Complete sequence of chromosome of Natranaerobius thermophilus JW/NM-WN-LF.</title>
        <authorList>
            <consortium name="US DOE Joint Genome Institute"/>
            <person name="Copeland A."/>
            <person name="Lucas S."/>
            <person name="Lapidus A."/>
            <person name="Glavina del Rio T."/>
            <person name="Dalin E."/>
            <person name="Tice H."/>
            <person name="Bruce D."/>
            <person name="Goodwin L."/>
            <person name="Pitluck S."/>
            <person name="Chertkov O."/>
            <person name="Brettin T."/>
            <person name="Detter J.C."/>
            <person name="Han C."/>
            <person name="Kuske C.R."/>
            <person name="Schmutz J."/>
            <person name="Larimer F."/>
            <person name="Land M."/>
            <person name="Hauser L."/>
            <person name="Kyrpides N."/>
            <person name="Lykidis A."/>
            <person name="Mesbah N.M."/>
            <person name="Wiegel J."/>
        </authorList>
    </citation>
    <scope>NUCLEOTIDE SEQUENCE [LARGE SCALE GENOMIC DNA]</scope>
    <source>
        <strain evidence="7">ATCC BAA-1301 / DSM 18059 / JW/NM-WN-LF</strain>
    </source>
</reference>
<evidence type="ECO:0000256" key="2">
    <source>
        <dbReference type="ARBA" id="ARBA00022833"/>
    </source>
</evidence>
<dbReference type="eggNOG" id="COG1063">
    <property type="taxonomic scope" value="Bacteria"/>
</dbReference>
<keyword evidence="1 4" id="KW-0479">Metal-binding</keyword>
<evidence type="ECO:0000256" key="4">
    <source>
        <dbReference type="RuleBase" id="RU361277"/>
    </source>
</evidence>
<dbReference type="GO" id="GO:0008270">
    <property type="term" value="F:zinc ion binding"/>
    <property type="evidence" value="ECO:0007669"/>
    <property type="project" value="InterPro"/>
</dbReference>
<dbReference type="InterPro" id="IPR036291">
    <property type="entry name" value="NAD(P)-bd_dom_sf"/>
</dbReference>
<dbReference type="Gene3D" id="3.90.180.10">
    <property type="entry name" value="Medium-chain alcohol dehydrogenases, catalytic domain"/>
    <property type="match status" value="1"/>
</dbReference>
<dbReference type="SMART" id="SM00829">
    <property type="entry name" value="PKS_ER"/>
    <property type="match status" value="1"/>
</dbReference>
<evidence type="ECO:0000313" key="7">
    <source>
        <dbReference type="Proteomes" id="UP000001683"/>
    </source>
</evidence>
<dbReference type="AlphaFoldDB" id="B2A4W9"/>
<reference evidence="6 7" key="2">
    <citation type="journal article" date="2011" name="J. Bacteriol.">
        <title>Complete genome sequence of the anaerobic, halophilic alkalithermophile Natranaerobius thermophilus JW/NM-WN-LF.</title>
        <authorList>
            <person name="Zhao B."/>
            <person name="Mesbah N.M."/>
            <person name="Dalin E."/>
            <person name="Goodwin L."/>
            <person name="Nolan M."/>
            <person name="Pitluck S."/>
            <person name="Chertkov O."/>
            <person name="Brettin T.S."/>
            <person name="Han J."/>
            <person name="Larimer F.W."/>
            <person name="Land M.L."/>
            <person name="Hauser L."/>
            <person name="Kyrpides N."/>
            <person name="Wiegel J."/>
        </authorList>
    </citation>
    <scope>NUCLEOTIDE SEQUENCE [LARGE SCALE GENOMIC DNA]</scope>
    <source>
        <strain evidence="7">ATCC BAA-1301 / DSM 18059 / JW/NM-WN-LF</strain>
    </source>
</reference>
<dbReference type="InParanoid" id="B2A4W9"/>
<organism evidence="6 7">
    <name type="scientific">Natranaerobius thermophilus (strain ATCC BAA-1301 / DSM 18059 / JW/NM-WN-LF)</name>
    <dbReference type="NCBI Taxonomy" id="457570"/>
    <lineage>
        <taxon>Bacteria</taxon>
        <taxon>Bacillati</taxon>
        <taxon>Bacillota</taxon>
        <taxon>Clostridia</taxon>
        <taxon>Natranaerobiales</taxon>
        <taxon>Natranaerobiaceae</taxon>
        <taxon>Natranaerobius</taxon>
    </lineage>
</organism>
<dbReference type="SUPFAM" id="SSF50129">
    <property type="entry name" value="GroES-like"/>
    <property type="match status" value="1"/>
</dbReference>
<name>B2A4W9_NATTJ</name>
<dbReference type="InterPro" id="IPR013149">
    <property type="entry name" value="ADH-like_C"/>
</dbReference>
<dbReference type="InterPro" id="IPR020843">
    <property type="entry name" value="ER"/>
</dbReference>
<dbReference type="Gene3D" id="3.40.50.720">
    <property type="entry name" value="NAD(P)-binding Rossmann-like Domain"/>
    <property type="match status" value="1"/>
</dbReference>
<evidence type="ECO:0000259" key="5">
    <source>
        <dbReference type="SMART" id="SM00829"/>
    </source>
</evidence>
<dbReference type="KEGG" id="nth:Nther_0293"/>
<dbReference type="PROSITE" id="PS00059">
    <property type="entry name" value="ADH_ZINC"/>
    <property type="match status" value="1"/>
</dbReference>
<dbReference type="RefSeq" id="WP_012446779.1">
    <property type="nucleotide sequence ID" value="NC_010718.1"/>
</dbReference>
<dbReference type="HOGENOM" id="CLU_026673_11_0_9"/>
<keyword evidence="7" id="KW-1185">Reference proteome</keyword>
<evidence type="ECO:0000256" key="3">
    <source>
        <dbReference type="ARBA" id="ARBA00023002"/>
    </source>
</evidence>
<dbReference type="OrthoDB" id="9769198at2"/>
<comment type="similarity">
    <text evidence="4">Belongs to the zinc-containing alcohol dehydrogenase family.</text>
</comment>
<dbReference type="FunCoup" id="B2A4W9">
    <property type="interactions" value="50"/>
</dbReference>
<dbReference type="Pfam" id="PF08240">
    <property type="entry name" value="ADH_N"/>
    <property type="match status" value="1"/>
</dbReference>
<dbReference type="SUPFAM" id="SSF51735">
    <property type="entry name" value="NAD(P)-binding Rossmann-fold domains"/>
    <property type="match status" value="1"/>
</dbReference>
<dbReference type="NCBIfam" id="NF003808">
    <property type="entry name" value="PRK05396.1"/>
    <property type="match status" value="1"/>
</dbReference>
<dbReference type="InterPro" id="IPR002328">
    <property type="entry name" value="ADH_Zn_CS"/>
</dbReference>
<dbReference type="PANTHER" id="PTHR43401">
    <property type="entry name" value="L-THREONINE 3-DEHYDROGENASE"/>
    <property type="match status" value="1"/>
</dbReference>
<feature type="domain" description="Enoyl reductase (ER)" evidence="5">
    <location>
        <begin position="12"/>
        <end position="345"/>
    </location>
</feature>
<accession>B2A4W9</accession>
<dbReference type="GO" id="GO:0016491">
    <property type="term" value="F:oxidoreductase activity"/>
    <property type="evidence" value="ECO:0007669"/>
    <property type="project" value="UniProtKB-KW"/>
</dbReference>